<sequence length="140" mass="15808">MKRHNFASRRGPTVAKIREKHKYDHIYACDETAVWLDASGGKTVEERGDEESEFFFDFTSKLMIFTVCGLTNASDGSEDNFIHCFKAHGAIPEGLEMLKKERAIKSAAEMSEKEDVEDDPANGYLSAEDDVIENEDFFVT</sequence>
<organism evidence="1 2">
    <name type="scientific">Ditylenchus dipsaci</name>
    <dbReference type="NCBI Taxonomy" id="166011"/>
    <lineage>
        <taxon>Eukaryota</taxon>
        <taxon>Metazoa</taxon>
        <taxon>Ecdysozoa</taxon>
        <taxon>Nematoda</taxon>
        <taxon>Chromadorea</taxon>
        <taxon>Rhabditida</taxon>
        <taxon>Tylenchina</taxon>
        <taxon>Tylenchomorpha</taxon>
        <taxon>Sphaerularioidea</taxon>
        <taxon>Anguinidae</taxon>
        <taxon>Anguininae</taxon>
        <taxon>Ditylenchus</taxon>
    </lineage>
</organism>
<evidence type="ECO:0000313" key="2">
    <source>
        <dbReference type="WBParaSite" id="jg1366"/>
    </source>
</evidence>
<reference evidence="2" key="1">
    <citation type="submission" date="2022-11" db="UniProtKB">
        <authorList>
            <consortium name="WormBaseParasite"/>
        </authorList>
    </citation>
    <scope>IDENTIFICATION</scope>
</reference>
<evidence type="ECO:0000313" key="1">
    <source>
        <dbReference type="Proteomes" id="UP000887574"/>
    </source>
</evidence>
<proteinExistence type="predicted"/>
<name>A0A915CZ06_9BILA</name>
<keyword evidence="1" id="KW-1185">Reference proteome</keyword>
<accession>A0A915CZ06</accession>
<protein>
    <submittedName>
        <fullName evidence="2">Transposase</fullName>
    </submittedName>
</protein>
<dbReference type="AlphaFoldDB" id="A0A915CZ06"/>
<dbReference type="Proteomes" id="UP000887574">
    <property type="component" value="Unplaced"/>
</dbReference>
<dbReference type="WBParaSite" id="jg1366">
    <property type="protein sequence ID" value="jg1366"/>
    <property type="gene ID" value="jg1366"/>
</dbReference>